<keyword evidence="1" id="KW-1133">Transmembrane helix</keyword>
<feature type="transmembrane region" description="Helical" evidence="1">
    <location>
        <begin position="153"/>
        <end position="170"/>
    </location>
</feature>
<dbReference type="RefSeq" id="WP_222606070.1">
    <property type="nucleotide sequence ID" value="NZ_CP081958.1"/>
</dbReference>
<reference evidence="2 3" key="1">
    <citation type="journal article" date="2021" name="Int. J. Syst. Evol. Microbiol.">
        <title>Halobaculum halophilum sp. nov. and Halobaculum salinum sp. nov., isolated from salt lake and saline soil.</title>
        <authorList>
            <person name="Cui H.L."/>
            <person name="Shi X.W."/>
            <person name="Yin X.M."/>
            <person name="Yang X.Y."/>
            <person name="Hou J."/>
            <person name="Zhu L."/>
        </authorList>
    </citation>
    <scope>NUCLEOTIDE SEQUENCE [LARGE SCALE GENOMIC DNA]</scope>
    <source>
        <strain evidence="2 3">NBRC 109044</strain>
    </source>
</reference>
<organism evidence="2 3">
    <name type="scientific">Halobaculum magnesiiphilum</name>
    <dbReference type="NCBI Taxonomy" id="1017351"/>
    <lineage>
        <taxon>Archaea</taxon>
        <taxon>Methanobacteriati</taxon>
        <taxon>Methanobacteriota</taxon>
        <taxon>Stenosarchaea group</taxon>
        <taxon>Halobacteria</taxon>
        <taxon>Halobacteriales</taxon>
        <taxon>Haloferacaceae</taxon>
        <taxon>Halobaculum</taxon>
    </lineage>
</organism>
<dbReference type="AlphaFoldDB" id="A0A8T8W8V7"/>
<evidence type="ECO:0000256" key="1">
    <source>
        <dbReference type="SAM" id="Phobius"/>
    </source>
</evidence>
<protein>
    <submittedName>
        <fullName evidence="2">Metal-dependent hydrolase</fullName>
    </submittedName>
</protein>
<dbReference type="GeneID" id="67178028"/>
<keyword evidence="1" id="KW-0472">Membrane</keyword>
<evidence type="ECO:0000313" key="3">
    <source>
        <dbReference type="Proteomes" id="UP000826254"/>
    </source>
</evidence>
<proteinExistence type="predicted"/>
<evidence type="ECO:0000313" key="2">
    <source>
        <dbReference type="EMBL" id="QZP36246.1"/>
    </source>
</evidence>
<name>A0A8T8W8V7_9EURY</name>
<gene>
    <name evidence="2" type="ORF">K6T50_07760</name>
</gene>
<accession>A0A8T8W8V7</accession>
<keyword evidence="3" id="KW-1185">Reference proteome</keyword>
<keyword evidence="2" id="KW-0378">Hydrolase</keyword>
<sequence length="202" mass="20685">MMATTHVLAGVAVGLGTVALAPEAGPVVLAGAVGGLAPDLDLLGDHRKDLHFPAYGTVAAAVAVAAAAVAPSPATLSLATFLVAAAVHAVSDIVGGDLTLRPWEATGDRAVYEHLRGRWHAPRRWVRYDGAPEDFLLGVALALPALAALDGPARWAIGGLLVVSAVYALVRRRLVDAGERIVAAAPDPVLAAVPETLIEDLR</sequence>
<dbReference type="GO" id="GO:0016787">
    <property type="term" value="F:hydrolase activity"/>
    <property type="evidence" value="ECO:0007669"/>
    <property type="project" value="UniProtKB-KW"/>
</dbReference>
<feature type="transmembrane region" description="Helical" evidence="1">
    <location>
        <begin position="54"/>
        <end position="71"/>
    </location>
</feature>
<feature type="transmembrane region" description="Helical" evidence="1">
    <location>
        <begin position="78"/>
        <end position="96"/>
    </location>
</feature>
<keyword evidence="1" id="KW-0812">Transmembrane</keyword>
<dbReference type="KEGG" id="hmp:K6T50_07760"/>
<dbReference type="Proteomes" id="UP000826254">
    <property type="component" value="Chromosome"/>
</dbReference>
<dbReference type="EMBL" id="CP081958">
    <property type="protein sequence ID" value="QZP36246.1"/>
    <property type="molecule type" value="Genomic_DNA"/>
</dbReference>